<evidence type="ECO:0000313" key="9">
    <source>
        <dbReference type="EMBL" id="KAK4765834.1"/>
    </source>
</evidence>
<feature type="coiled-coil region" evidence="6">
    <location>
        <begin position="427"/>
        <end position="466"/>
    </location>
</feature>
<comment type="subcellular location">
    <subcellularLocation>
        <location evidence="1">Cytoplasm</location>
        <location evidence="1">Cytoskeleton</location>
    </subcellularLocation>
</comment>
<dbReference type="InterPro" id="IPR009675">
    <property type="entry name" value="TPX2_fam"/>
</dbReference>
<dbReference type="GO" id="GO:0030295">
    <property type="term" value="F:protein kinase activator activity"/>
    <property type="evidence" value="ECO:0007669"/>
    <property type="project" value="TreeGrafter"/>
</dbReference>
<name>A0AAN7KEI4_9MYRT</name>
<keyword evidence="4" id="KW-0493">Microtubule</keyword>
<organism evidence="9 10">
    <name type="scientific">Trapa incisa</name>
    <dbReference type="NCBI Taxonomy" id="236973"/>
    <lineage>
        <taxon>Eukaryota</taxon>
        <taxon>Viridiplantae</taxon>
        <taxon>Streptophyta</taxon>
        <taxon>Embryophyta</taxon>
        <taxon>Tracheophyta</taxon>
        <taxon>Spermatophyta</taxon>
        <taxon>Magnoliopsida</taxon>
        <taxon>eudicotyledons</taxon>
        <taxon>Gunneridae</taxon>
        <taxon>Pentapetalae</taxon>
        <taxon>rosids</taxon>
        <taxon>malvids</taxon>
        <taxon>Myrtales</taxon>
        <taxon>Lythraceae</taxon>
        <taxon>Trapa</taxon>
    </lineage>
</organism>
<feature type="region of interest" description="Disordered" evidence="7">
    <location>
        <begin position="172"/>
        <end position="193"/>
    </location>
</feature>
<protein>
    <recommendedName>
        <fullName evidence="8">TPX2 C-terminal domain-containing protein</fullName>
    </recommendedName>
</protein>
<dbReference type="AlphaFoldDB" id="A0AAN7KEI4"/>
<comment type="caution">
    <text evidence="9">The sequence shown here is derived from an EMBL/GenBank/DDBJ whole genome shotgun (WGS) entry which is preliminary data.</text>
</comment>
<feature type="compositionally biased region" description="Low complexity" evidence="7">
    <location>
        <begin position="55"/>
        <end position="65"/>
    </location>
</feature>
<feature type="region of interest" description="Disordered" evidence="7">
    <location>
        <begin position="236"/>
        <end position="257"/>
    </location>
</feature>
<dbReference type="GO" id="GO:0005819">
    <property type="term" value="C:spindle"/>
    <property type="evidence" value="ECO:0007669"/>
    <property type="project" value="InterPro"/>
</dbReference>
<evidence type="ECO:0000256" key="5">
    <source>
        <dbReference type="ARBA" id="ARBA00023212"/>
    </source>
</evidence>
<accession>A0AAN7KEI4</accession>
<feature type="compositionally biased region" description="Low complexity" evidence="7">
    <location>
        <begin position="302"/>
        <end position="322"/>
    </location>
</feature>
<dbReference type="PANTHER" id="PTHR14326">
    <property type="entry name" value="TARGETING PROTEIN FOR XKLP2"/>
    <property type="match status" value="1"/>
</dbReference>
<dbReference type="Pfam" id="PF06886">
    <property type="entry name" value="TPX2"/>
    <property type="match status" value="1"/>
</dbReference>
<sequence length="522" mass="59364">MDPIGRSEAPVTPFKDSEDPRLRKQMENSKHSENSNPNLSTPSLNLRKANSPVIKSAKSQKSASKGTNHAAYMSPRNRISERKFIIAKKHGKRADDAKIASKCQEKGCSMGNSKKCLCMAYQSLKASQEEFFKNQSSGDGVACGWKEESDEIEKGLMMHDIEAVAAGFQEGAGEKESNGLGDPEFCESGETNQIGSSVVKRRRDRLMEEARKSVPESGAGRVMHLVKAFEKLLTIPNETEDSKDGKEAEEEENAKAKNKLEKWALPGLQLPKVPEIELSNSSFCMSELMLTAENLGLDKRSSLSSSWDSSQGSMSSRNSTGSRRSRRNSTESCGTTLGGSRWKKKQLKVTTQKPFKLRTEQRGKLKEDEFMKKIQEMMEEQERLRIPIAQGLPWTTDEPECLIKPPVKENTRPIDLKLHSDLRAMERAEFDQQVAEKMNLIEQYKMEREKQLKLEEEEEIRRLRKELVPKAQPMPYFDRPFIPRRSSKHPTMPREPKFHIPQHKKIKCGFSWNDISPYVFHQ</sequence>
<feature type="region of interest" description="Disordered" evidence="7">
    <location>
        <begin position="300"/>
        <end position="354"/>
    </location>
</feature>
<evidence type="ECO:0000256" key="1">
    <source>
        <dbReference type="ARBA" id="ARBA00004245"/>
    </source>
</evidence>
<dbReference type="PANTHER" id="PTHR14326:SF58">
    <property type="entry name" value="TPX2 (TARGETING PROTEIN FOR XKLP2) PROTEIN FAMILY"/>
    <property type="match status" value="1"/>
</dbReference>
<evidence type="ECO:0000313" key="10">
    <source>
        <dbReference type="Proteomes" id="UP001345219"/>
    </source>
</evidence>
<dbReference type="GO" id="GO:0008017">
    <property type="term" value="F:microtubule binding"/>
    <property type="evidence" value="ECO:0007669"/>
    <property type="project" value="TreeGrafter"/>
</dbReference>
<evidence type="ECO:0000256" key="2">
    <source>
        <dbReference type="ARBA" id="ARBA00005885"/>
    </source>
</evidence>
<evidence type="ECO:0000256" key="4">
    <source>
        <dbReference type="ARBA" id="ARBA00022701"/>
    </source>
</evidence>
<keyword evidence="3" id="KW-0963">Cytoplasm</keyword>
<dbReference type="Proteomes" id="UP001345219">
    <property type="component" value="Chromosome 7"/>
</dbReference>
<comment type="similarity">
    <text evidence="2">Belongs to the TPX2 family.</text>
</comment>
<feature type="domain" description="TPX2 C-terminal" evidence="8">
    <location>
        <begin position="417"/>
        <end position="491"/>
    </location>
</feature>
<evidence type="ECO:0000256" key="3">
    <source>
        <dbReference type="ARBA" id="ARBA00022490"/>
    </source>
</evidence>
<feature type="region of interest" description="Disordered" evidence="7">
    <location>
        <begin position="474"/>
        <end position="500"/>
    </location>
</feature>
<keyword evidence="5" id="KW-0206">Cytoskeleton</keyword>
<feature type="compositionally biased region" description="Basic and acidic residues" evidence="7">
    <location>
        <begin position="15"/>
        <end position="33"/>
    </location>
</feature>
<gene>
    <name evidence="9" type="ORF">SAY87_007476</name>
</gene>
<evidence type="ECO:0000256" key="6">
    <source>
        <dbReference type="SAM" id="Coils"/>
    </source>
</evidence>
<dbReference type="GO" id="GO:0005880">
    <property type="term" value="C:nuclear microtubule"/>
    <property type="evidence" value="ECO:0007669"/>
    <property type="project" value="TreeGrafter"/>
</dbReference>
<keyword evidence="6" id="KW-0175">Coiled coil</keyword>
<keyword evidence="10" id="KW-1185">Reference proteome</keyword>
<reference evidence="9 10" key="1">
    <citation type="journal article" date="2023" name="Hortic Res">
        <title>Pangenome of water caltrop reveals structural variations and asymmetric subgenome divergence after allopolyploidization.</title>
        <authorList>
            <person name="Zhang X."/>
            <person name="Chen Y."/>
            <person name="Wang L."/>
            <person name="Yuan Y."/>
            <person name="Fang M."/>
            <person name="Shi L."/>
            <person name="Lu R."/>
            <person name="Comes H.P."/>
            <person name="Ma Y."/>
            <person name="Chen Y."/>
            <person name="Huang G."/>
            <person name="Zhou Y."/>
            <person name="Zheng Z."/>
            <person name="Qiu Y."/>
        </authorList>
    </citation>
    <scope>NUCLEOTIDE SEQUENCE [LARGE SCALE GENOMIC DNA]</scope>
    <source>
        <tissue evidence="9">Roots</tissue>
    </source>
</reference>
<dbReference type="InterPro" id="IPR027329">
    <property type="entry name" value="TPX2_C"/>
</dbReference>
<proteinExistence type="inferred from homology"/>
<dbReference type="EMBL" id="JAXIOK010000007">
    <property type="protein sequence ID" value="KAK4765834.1"/>
    <property type="molecule type" value="Genomic_DNA"/>
</dbReference>
<feature type="region of interest" description="Disordered" evidence="7">
    <location>
        <begin position="1"/>
        <end position="77"/>
    </location>
</feature>
<dbReference type="GO" id="GO:0090307">
    <property type="term" value="P:mitotic spindle assembly"/>
    <property type="evidence" value="ECO:0007669"/>
    <property type="project" value="TreeGrafter"/>
</dbReference>
<evidence type="ECO:0000256" key="7">
    <source>
        <dbReference type="SAM" id="MobiDB-lite"/>
    </source>
</evidence>
<dbReference type="GO" id="GO:0060236">
    <property type="term" value="P:regulation of mitotic spindle organization"/>
    <property type="evidence" value="ECO:0007669"/>
    <property type="project" value="InterPro"/>
</dbReference>
<evidence type="ECO:0000259" key="8">
    <source>
        <dbReference type="Pfam" id="PF06886"/>
    </source>
</evidence>
<feature type="compositionally biased region" description="Low complexity" evidence="7">
    <location>
        <begin position="34"/>
        <end position="46"/>
    </location>
</feature>